<evidence type="ECO:0000256" key="1">
    <source>
        <dbReference type="SAM" id="SignalP"/>
    </source>
</evidence>
<proteinExistence type="predicted"/>
<keyword evidence="3" id="KW-1185">Reference proteome</keyword>
<name>A0A848MGH7_9GAMM</name>
<reference evidence="2 3" key="1">
    <citation type="submission" date="2020-01" db="EMBL/GenBank/DDBJ databases">
        <authorList>
            <person name="Lee S.D."/>
        </authorList>
    </citation>
    <scope>NUCLEOTIDE SEQUENCE [LARGE SCALE GENOMIC DNA]</scope>
    <source>
        <strain evidence="2 3">SAP-1</strain>
    </source>
</reference>
<dbReference type="Proteomes" id="UP000585363">
    <property type="component" value="Unassembled WGS sequence"/>
</dbReference>
<keyword evidence="1" id="KW-0732">Signal</keyword>
<comment type="caution">
    <text evidence="2">The sequence shown here is derived from an EMBL/GenBank/DDBJ whole genome shotgun (WGS) entry which is preliminary data.</text>
</comment>
<gene>
    <name evidence="2" type="ORF">GW590_01165</name>
</gene>
<accession>A0A848MGH7</accession>
<feature type="chain" id="PRO_5032710119" description="Lipoprotein" evidence="1">
    <location>
        <begin position="19"/>
        <end position="488"/>
    </location>
</feature>
<evidence type="ECO:0000313" key="2">
    <source>
        <dbReference type="EMBL" id="NMP25494.1"/>
    </source>
</evidence>
<protein>
    <recommendedName>
        <fullName evidence="4">Lipoprotein</fullName>
    </recommendedName>
</protein>
<dbReference type="AlphaFoldDB" id="A0A848MGH7"/>
<evidence type="ECO:0008006" key="4">
    <source>
        <dbReference type="Google" id="ProtNLM"/>
    </source>
</evidence>
<dbReference type="RefSeq" id="WP_169401188.1">
    <property type="nucleotide sequence ID" value="NZ_JAADJU010000001.1"/>
</dbReference>
<dbReference type="EMBL" id="JAADJU010000001">
    <property type="protein sequence ID" value="NMP25494.1"/>
    <property type="molecule type" value="Genomic_DNA"/>
</dbReference>
<evidence type="ECO:0000313" key="3">
    <source>
        <dbReference type="Proteomes" id="UP000585363"/>
    </source>
</evidence>
<sequence>MKYVLLSLVLLFSGCAVLAPNNPVKSDKTPLKITNSEADQNSIVKLDQRVMYMVRTDYNNGNHTENWKAFDCDIGTVHTLYWDLIEKNGKTMRFYGNTLQIYAKPEPYNPVPNVEVSKKINQLMLKVVCQFKKPEMHLVKYAGPDEHGNQNYVDINNSYRQGDLLYTRLGYDYAEISYDPPYDAPYGLKIEDHIFNCKTQQDAMVAGFDISPELYISDAKVEAKRQFSPVSSFMHNDLLTLCAVKDFSTFKNQGEWVNKDKKVSKLMGAIHPDFGDNKPDILQKYPLPPVLAQQIDVLLQPAMARPEFKRISFIEQLSGHEKDPLKITIDRNLDGSLRVLESYSSILRFQAQRIYLYNMIQLKSFISLSTAPSVVQSLQTDFRLPLSAGQHFSYQLMLKDLAVNNRPMSKGSTQCEVGNTALPAANINTAFSGNYLSVVCDERFDEKNKYSHNTYAWIEDLQIFLMLDSISDTGKSTANKYLDVRIEK</sequence>
<dbReference type="PROSITE" id="PS51257">
    <property type="entry name" value="PROKAR_LIPOPROTEIN"/>
    <property type="match status" value="1"/>
</dbReference>
<feature type="signal peptide" evidence="1">
    <location>
        <begin position="1"/>
        <end position="18"/>
    </location>
</feature>
<organism evidence="2 3">
    <name type="scientific">Rouxiella aceris</name>
    <dbReference type="NCBI Taxonomy" id="2703884"/>
    <lineage>
        <taxon>Bacteria</taxon>
        <taxon>Pseudomonadati</taxon>
        <taxon>Pseudomonadota</taxon>
        <taxon>Gammaproteobacteria</taxon>
        <taxon>Enterobacterales</taxon>
        <taxon>Yersiniaceae</taxon>
        <taxon>Rouxiella</taxon>
    </lineage>
</organism>
<reference evidence="2 3" key="2">
    <citation type="submission" date="2020-06" db="EMBL/GenBank/DDBJ databases">
        <title>Polyphasic characterization of a Rahnella strain isolated from tree sap.</title>
        <authorList>
            <person name="Kim I.S."/>
        </authorList>
    </citation>
    <scope>NUCLEOTIDE SEQUENCE [LARGE SCALE GENOMIC DNA]</scope>
    <source>
        <strain evidence="2 3">SAP-1</strain>
    </source>
</reference>